<accession>A0AAV6J6U0</accession>
<evidence type="ECO:0000259" key="5">
    <source>
        <dbReference type="Pfam" id="PF04577"/>
    </source>
</evidence>
<keyword evidence="7" id="KW-1185">Reference proteome</keyword>
<feature type="domain" description="Glycosyltransferase 61 catalytic" evidence="5">
    <location>
        <begin position="94"/>
        <end position="190"/>
    </location>
</feature>
<dbReference type="GO" id="GO:0016763">
    <property type="term" value="F:pentosyltransferase activity"/>
    <property type="evidence" value="ECO:0007669"/>
    <property type="project" value="UniProtKB-ARBA"/>
</dbReference>
<dbReference type="GO" id="GO:0000139">
    <property type="term" value="C:Golgi membrane"/>
    <property type="evidence" value="ECO:0007669"/>
    <property type="project" value="UniProtKB-SubCell"/>
</dbReference>
<dbReference type="Pfam" id="PF04577">
    <property type="entry name" value="Glyco_transf_61"/>
    <property type="match status" value="1"/>
</dbReference>
<dbReference type="Proteomes" id="UP000823749">
    <property type="component" value="Chromosome 8"/>
</dbReference>
<organism evidence="6 7">
    <name type="scientific">Rhododendron griersonianum</name>
    <dbReference type="NCBI Taxonomy" id="479676"/>
    <lineage>
        <taxon>Eukaryota</taxon>
        <taxon>Viridiplantae</taxon>
        <taxon>Streptophyta</taxon>
        <taxon>Embryophyta</taxon>
        <taxon>Tracheophyta</taxon>
        <taxon>Spermatophyta</taxon>
        <taxon>Magnoliopsida</taxon>
        <taxon>eudicotyledons</taxon>
        <taxon>Gunneridae</taxon>
        <taxon>Pentapetalae</taxon>
        <taxon>asterids</taxon>
        <taxon>Ericales</taxon>
        <taxon>Ericaceae</taxon>
        <taxon>Ericoideae</taxon>
        <taxon>Rhodoreae</taxon>
        <taxon>Rhododendron</taxon>
    </lineage>
</organism>
<evidence type="ECO:0000256" key="1">
    <source>
        <dbReference type="ARBA" id="ARBA00004323"/>
    </source>
</evidence>
<keyword evidence="4" id="KW-0325">Glycoprotein</keyword>
<evidence type="ECO:0000313" key="6">
    <source>
        <dbReference type="EMBL" id="KAG5536148.1"/>
    </source>
</evidence>
<protein>
    <recommendedName>
        <fullName evidence="5">Glycosyltransferase 61 catalytic domain-containing protein</fullName>
    </recommendedName>
</protein>
<proteinExistence type="predicted"/>
<dbReference type="PANTHER" id="PTHR20961">
    <property type="entry name" value="GLYCOSYLTRANSFERASE"/>
    <property type="match status" value="1"/>
</dbReference>
<keyword evidence="3" id="KW-0808">Transferase</keyword>
<dbReference type="AlphaFoldDB" id="A0AAV6J6U0"/>
<name>A0AAV6J6U0_9ERIC</name>
<gene>
    <name evidence="6" type="ORF">RHGRI_023814</name>
</gene>
<dbReference type="EMBL" id="JACTNZ010000008">
    <property type="protein sequence ID" value="KAG5536148.1"/>
    <property type="molecule type" value="Genomic_DNA"/>
</dbReference>
<dbReference type="InterPro" id="IPR049625">
    <property type="entry name" value="Glyco_transf_61_cat"/>
</dbReference>
<evidence type="ECO:0000256" key="3">
    <source>
        <dbReference type="ARBA" id="ARBA00022679"/>
    </source>
</evidence>
<keyword evidence="2" id="KW-0328">Glycosyltransferase</keyword>
<evidence type="ECO:0000313" key="7">
    <source>
        <dbReference type="Proteomes" id="UP000823749"/>
    </source>
</evidence>
<evidence type="ECO:0000256" key="4">
    <source>
        <dbReference type="ARBA" id="ARBA00023180"/>
    </source>
</evidence>
<comment type="subcellular location">
    <subcellularLocation>
        <location evidence="1">Golgi apparatus membrane</location>
        <topology evidence="1">Single-pass type II membrane protein</topology>
    </subcellularLocation>
</comment>
<comment type="caution">
    <text evidence="6">The sequence shown here is derived from an EMBL/GenBank/DDBJ whole genome shotgun (WGS) entry which is preliminary data.</text>
</comment>
<dbReference type="PANTHER" id="PTHR20961:SF5">
    <property type="entry name" value="GLYCOSYLTRANSFERASE-RELATED"/>
    <property type="match status" value="1"/>
</dbReference>
<sequence length="283" mass="31879">MGTVQEFTIRFVATSIQEIPTCTHNHSVPGLVFSTSGYTGNLFHDFTDVVIPLFLTSREFDGQVKFLVTNKRSWRSWRISKYKEVLRKLSKEFLGGAYSLERERAIEVTGDGGGKRPRLLIISRKSTRLLMNEGEIVTMATGLGFEVVVTEADSNLARFANLVNSCDVLMGVHGAGLTNMVFLPKNAIVIQILPLGGLEWLGRTDFGDPAKDMNLRYLEYQIGEEESSLRQEYPPDHQVFKDPYSILKQGWLAFRAVYLDKQNVTLDVGRFQATLLEALNLLH</sequence>
<evidence type="ECO:0000256" key="2">
    <source>
        <dbReference type="ARBA" id="ARBA00022676"/>
    </source>
</evidence>
<reference evidence="6" key="1">
    <citation type="submission" date="2020-08" db="EMBL/GenBank/DDBJ databases">
        <title>Plant Genome Project.</title>
        <authorList>
            <person name="Zhang R.-G."/>
        </authorList>
    </citation>
    <scope>NUCLEOTIDE SEQUENCE</scope>
    <source>
        <strain evidence="6">WSP0</strain>
        <tissue evidence="6">Leaf</tissue>
    </source>
</reference>
<dbReference type="InterPro" id="IPR007657">
    <property type="entry name" value="Glycosyltransferase_61"/>
</dbReference>